<evidence type="ECO:0000256" key="1">
    <source>
        <dbReference type="ARBA" id="ARBA00023115"/>
    </source>
</evidence>
<feature type="transmembrane region" description="Helical" evidence="2">
    <location>
        <begin position="182"/>
        <end position="199"/>
    </location>
</feature>
<dbReference type="Pfam" id="PF01564">
    <property type="entry name" value="Spermine_synth"/>
    <property type="match status" value="1"/>
</dbReference>
<dbReference type="RefSeq" id="WP_265048730.1">
    <property type="nucleotide sequence ID" value="NZ_CP100390.1"/>
</dbReference>
<keyword evidence="2" id="KW-1133">Transmembrane helix</keyword>
<proteinExistence type="predicted"/>
<dbReference type="PANTHER" id="PTHR43317">
    <property type="entry name" value="THERMOSPERMINE SYNTHASE ACAULIS5"/>
    <property type="match status" value="1"/>
</dbReference>
<feature type="transmembrane region" description="Helical" evidence="2">
    <location>
        <begin position="32"/>
        <end position="58"/>
    </location>
</feature>
<dbReference type="PANTHER" id="PTHR43317:SF1">
    <property type="entry name" value="THERMOSPERMINE SYNTHASE ACAULIS5"/>
    <property type="match status" value="1"/>
</dbReference>
<evidence type="ECO:0000256" key="2">
    <source>
        <dbReference type="SAM" id="Phobius"/>
    </source>
</evidence>
<keyword evidence="1" id="KW-0620">Polyamine biosynthesis</keyword>
<dbReference type="InterPro" id="IPR029063">
    <property type="entry name" value="SAM-dependent_MTases_sf"/>
</dbReference>
<sequence>MMLKYKAALILLLEGLASSGLQMITIRQTAPYVGSSVLTTSIVISCFLGALALGYYWGGKKSSAAYSRTLIINLLFSISLFGIGLSYVFVNLFFETIIEMTPLIPTLHNPLVHLFAFCLLIMSPLVFFLGQTVPLLLHTSNQDTNKSEAAGNATALSTVGNVLGCLLTSLVIMYFLGVGYSIFINCLILASCLVFLLNWQSTKSKFIIAIALISLSITYVLNIKVSNSIFAETTPYSNFNVADHPKGKRFIINRSSASFIGKEDRKGWPYIEMIKDGIFSDDASNKEILVLGAGGFTLSAETQNGAHFTYIDIDSKIKPVAEDLFLGEPISGQFIAHDARNFLLANKEAKWDSIVVDLYSNAATIPMHTSTFEFFSLVESRIKDNGRVILNVAANPMLNDSYSANMDKTIRSALSRCITDLTQFRDELVNIVYYCSKNNQTVTEIYRDNNTKAAVDGYIASMKTKQWEE</sequence>
<feature type="transmembrane region" description="Helical" evidence="2">
    <location>
        <begin position="114"/>
        <end position="137"/>
    </location>
</feature>
<keyword evidence="4" id="KW-1185">Reference proteome</keyword>
<dbReference type="Proteomes" id="UP001163739">
    <property type="component" value="Chromosome"/>
</dbReference>
<dbReference type="NCBIfam" id="NF037959">
    <property type="entry name" value="MFS_SpdSyn"/>
    <property type="match status" value="1"/>
</dbReference>
<organism evidence="3 4">
    <name type="scientific">Alkalimarinus alittae</name>
    <dbReference type="NCBI Taxonomy" id="2961619"/>
    <lineage>
        <taxon>Bacteria</taxon>
        <taxon>Pseudomonadati</taxon>
        <taxon>Pseudomonadota</taxon>
        <taxon>Gammaproteobacteria</taxon>
        <taxon>Alteromonadales</taxon>
        <taxon>Alteromonadaceae</taxon>
        <taxon>Alkalimarinus</taxon>
    </lineage>
</organism>
<keyword evidence="2" id="KW-0812">Transmembrane</keyword>
<feature type="transmembrane region" description="Helical" evidence="2">
    <location>
        <begin position="206"/>
        <end position="223"/>
    </location>
</feature>
<feature type="transmembrane region" description="Helical" evidence="2">
    <location>
        <begin position="70"/>
        <end position="94"/>
    </location>
</feature>
<accession>A0ABY6N559</accession>
<dbReference type="EMBL" id="CP100390">
    <property type="protein sequence ID" value="UZE97251.1"/>
    <property type="molecule type" value="Genomic_DNA"/>
</dbReference>
<keyword evidence="2" id="KW-0472">Membrane</keyword>
<dbReference type="Gene3D" id="3.40.50.150">
    <property type="entry name" value="Vaccinia Virus protein VP39"/>
    <property type="match status" value="1"/>
</dbReference>
<dbReference type="CDD" id="cd02440">
    <property type="entry name" value="AdoMet_MTases"/>
    <property type="match status" value="1"/>
</dbReference>
<gene>
    <name evidence="3" type="ORF">NKI27_05740</name>
</gene>
<protein>
    <submittedName>
        <fullName evidence="3">Fused MFS/spermidine synthase</fullName>
    </submittedName>
</protein>
<reference evidence="3" key="1">
    <citation type="submission" date="2022-06" db="EMBL/GenBank/DDBJ databases">
        <title>Alkalimarinus sp. nov., isolated from gut of a Alitta virens.</title>
        <authorList>
            <person name="Yang A.I."/>
            <person name="Shin N.-R."/>
        </authorList>
    </citation>
    <scope>NUCLEOTIDE SEQUENCE</scope>
    <source>
        <strain evidence="3">A2M4</strain>
    </source>
</reference>
<evidence type="ECO:0000313" key="3">
    <source>
        <dbReference type="EMBL" id="UZE97251.1"/>
    </source>
</evidence>
<dbReference type="SUPFAM" id="SSF53335">
    <property type="entry name" value="S-adenosyl-L-methionine-dependent methyltransferases"/>
    <property type="match status" value="1"/>
</dbReference>
<evidence type="ECO:0000313" key="4">
    <source>
        <dbReference type="Proteomes" id="UP001163739"/>
    </source>
</evidence>
<feature type="transmembrane region" description="Helical" evidence="2">
    <location>
        <begin position="149"/>
        <end position="176"/>
    </location>
</feature>
<name>A0ABY6N559_9ALTE</name>